<evidence type="ECO:0000313" key="1">
    <source>
        <dbReference type="EMBL" id="PFT50757.1"/>
    </source>
</evidence>
<reference evidence="1 2" key="1">
    <citation type="submission" date="2017-09" db="EMBL/GenBank/DDBJ databases">
        <title>Large-scale bioinformatics analysis of Bacillus genomes uncovers conserved roles of natural products in bacterial physiology.</title>
        <authorList>
            <consortium name="Agbiome Team Llc"/>
            <person name="Bleich R.M."/>
            <person name="Grubbs K.J."/>
            <person name="Santa Maria K.C."/>
            <person name="Allen S.E."/>
            <person name="Farag S."/>
            <person name="Shank E.A."/>
            <person name="Bowers A."/>
        </authorList>
    </citation>
    <scope>NUCLEOTIDE SEQUENCE [LARGE SCALE GENOMIC DNA]</scope>
    <source>
        <strain evidence="1 2">AFS065400</strain>
    </source>
</reference>
<dbReference type="AlphaFoldDB" id="A0A9X7FXU2"/>
<dbReference type="EMBL" id="NVCO01000007">
    <property type="protein sequence ID" value="PFT50757.1"/>
    <property type="molecule type" value="Genomic_DNA"/>
</dbReference>
<gene>
    <name evidence="1" type="ORF">COK72_01780</name>
</gene>
<sequence>MELTQAETLNKYSFLIKCTDGTVSIASQIGETVEEVQAYVERTLNKEWSLITDTTFIKNWIAKENETRTELRGTEWFWEALDQINERINDTLIKNEKVENKMNLKEFNKVNSMMVKETGEIMSHEEFYTNVVNGIGLKTLIPLLPATKEEIKVCLERDGNLNGIKLQYWDERAKELKFYISRIGVKSISLSQAVCVLKQTARMYARDLEQLSFEI</sequence>
<name>A0A9X7FXU2_BACTU</name>
<accession>A0A9X7FXU2</accession>
<dbReference type="RefSeq" id="WP_098640090.1">
    <property type="nucleotide sequence ID" value="NZ_NVCO01000007.1"/>
</dbReference>
<organism evidence="1 2">
    <name type="scientific">Bacillus thuringiensis</name>
    <dbReference type="NCBI Taxonomy" id="1428"/>
    <lineage>
        <taxon>Bacteria</taxon>
        <taxon>Bacillati</taxon>
        <taxon>Bacillota</taxon>
        <taxon>Bacilli</taxon>
        <taxon>Bacillales</taxon>
        <taxon>Bacillaceae</taxon>
        <taxon>Bacillus</taxon>
        <taxon>Bacillus cereus group</taxon>
    </lineage>
</organism>
<evidence type="ECO:0000313" key="2">
    <source>
        <dbReference type="Proteomes" id="UP000226106"/>
    </source>
</evidence>
<comment type="caution">
    <text evidence="1">The sequence shown here is derived from an EMBL/GenBank/DDBJ whole genome shotgun (WGS) entry which is preliminary data.</text>
</comment>
<proteinExistence type="predicted"/>
<protein>
    <submittedName>
        <fullName evidence="1">Uncharacterized protein</fullName>
    </submittedName>
</protein>
<dbReference type="Proteomes" id="UP000226106">
    <property type="component" value="Unassembled WGS sequence"/>
</dbReference>